<evidence type="ECO:0000256" key="5">
    <source>
        <dbReference type="ARBA" id="ARBA00023054"/>
    </source>
</evidence>
<feature type="transmembrane region" description="Helical" evidence="9">
    <location>
        <begin position="641"/>
        <end position="659"/>
    </location>
</feature>
<feature type="compositionally biased region" description="Low complexity" evidence="8">
    <location>
        <begin position="316"/>
        <end position="330"/>
    </location>
</feature>
<feature type="region of interest" description="Disordered" evidence="8">
    <location>
        <begin position="68"/>
        <end position="158"/>
    </location>
</feature>
<keyword evidence="4" id="KW-0333">Golgi apparatus</keyword>
<sequence>MANWISSKLRAAENILQQIDQQAAESLRKNEKSIAGDDLKLGPPTKTGGSVPLKDQLKKKTLEINDYRGKLGSDSSFRNLSNSNNSGNGNADSSNKDKEIVGKAKSKPLSDSDWTQLLSAPSQATTSTSNRSNGLPGVRGLRKDGRRQGSAGSASNLSVLEVKKNQKIGSNNVVKSVQRAGGVGEGRKLNGKVSDGKESGFLDSMRRSSTGELKSDGKIMGGGELDYRDVGVETLVEKKDKGNEENGAPFDSRDLSLEGPLLSVKKNDGLSNKNIGGENVDDQLRSSTVRGKHESSEASRSSTSEDLKRGFTSVTDGSSESDSDSGSSSDSESEREKEERRKQREKILAEKAAAKAVEAIKERENTVARLEGEKQSLEKILEVQVKQQAQEASKLQMTMMETMEAADIEKQKHNSTRMEAFVRLAKLETANADLAKSLATVQWNLEEEVNHVGELRQQVELKEVSHEELRRRISDTHRTEVSLKKVAAPKGLELEQEILEAEYAVITDKVTRLQDKAKKLEANIEMTRKEIEDPTDVEIELKRRLSQMTDHLIQKQAQVEALSSEKATLQFRIEAVSRLLDESKSMTEFSTTSSRDIESGRPLFEERIRSGREHLGSLLQQLDSIFMAGAVFLRRNTTARLWSLVYFICLHLWVIYILMSHSEASSEIKSGAVISLENINNTSGV</sequence>
<feature type="region of interest" description="Disordered" evidence="8">
    <location>
        <begin position="27"/>
        <end position="54"/>
    </location>
</feature>
<feature type="compositionally biased region" description="Basic and acidic residues" evidence="8">
    <location>
        <begin position="194"/>
        <end position="206"/>
    </location>
</feature>
<dbReference type="EMBL" id="JBEDUW010000005">
    <property type="protein sequence ID" value="KAK9925762.1"/>
    <property type="molecule type" value="Genomic_DNA"/>
</dbReference>
<feature type="compositionally biased region" description="Low complexity" evidence="8">
    <location>
        <begin position="72"/>
        <end position="93"/>
    </location>
</feature>
<feature type="compositionally biased region" description="Basic and acidic residues" evidence="8">
    <location>
        <begin position="27"/>
        <end position="40"/>
    </location>
</feature>
<dbReference type="InterPro" id="IPR019177">
    <property type="entry name" value="Golgin_subfamily_A_member_5"/>
</dbReference>
<evidence type="ECO:0000256" key="7">
    <source>
        <dbReference type="SAM" id="Coils"/>
    </source>
</evidence>
<evidence type="ECO:0000313" key="10">
    <source>
        <dbReference type="EMBL" id="KAK9925762.1"/>
    </source>
</evidence>
<feature type="compositionally biased region" description="Basic and acidic residues" evidence="8">
    <location>
        <begin position="291"/>
        <end position="309"/>
    </location>
</feature>
<dbReference type="PANTHER" id="PTHR13815:SF5">
    <property type="entry name" value="GOLGIN CANDIDATE 2"/>
    <property type="match status" value="1"/>
</dbReference>
<protein>
    <recommendedName>
        <fullName evidence="12">Golgin candidate 2</fullName>
    </recommendedName>
</protein>
<evidence type="ECO:0000256" key="8">
    <source>
        <dbReference type="SAM" id="MobiDB-lite"/>
    </source>
</evidence>
<keyword evidence="11" id="KW-1185">Reference proteome</keyword>
<comment type="caution">
    <text evidence="10">The sequence shown here is derived from an EMBL/GenBank/DDBJ whole genome shotgun (WGS) entry which is preliminary data.</text>
</comment>
<dbReference type="GO" id="GO:0031985">
    <property type="term" value="C:Golgi cisterna"/>
    <property type="evidence" value="ECO:0007669"/>
    <property type="project" value="TreeGrafter"/>
</dbReference>
<dbReference type="AlphaFoldDB" id="A0AAW1WMB1"/>
<dbReference type="GO" id="GO:0007030">
    <property type="term" value="P:Golgi organization"/>
    <property type="evidence" value="ECO:0007669"/>
    <property type="project" value="InterPro"/>
</dbReference>
<proteinExistence type="predicted"/>
<dbReference type="GO" id="GO:0000301">
    <property type="term" value="P:retrograde transport, vesicle recycling within Golgi"/>
    <property type="evidence" value="ECO:0007669"/>
    <property type="project" value="TreeGrafter"/>
</dbReference>
<evidence type="ECO:0000256" key="9">
    <source>
        <dbReference type="SAM" id="Phobius"/>
    </source>
</evidence>
<evidence type="ECO:0000256" key="4">
    <source>
        <dbReference type="ARBA" id="ARBA00023034"/>
    </source>
</evidence>
<feature type="compositionally biased region" description="Polar residues" evidence="8">
    <location>
        <begin position="112"/>
        <end position="133"/>
    </location>
</feature>
<dbReference type="GO" id="GO:0000139">
    <property type="term" value="C:Golgi membrane"/>
    <property type="evidence" value="ECO:0007669"/>
    <property type="project" value="UniProtKB-SubCell"/>
</dbReference>
<dbReference type="Pfam" id="PF09787">
    <property type="entry name" value="Golgin_A5"/>
    <property type="match status" value="1"/>
</dbReference>
<feature type="compositionally biased region" description="Basic and acidic residues" evidence="8">
    <location>
        <begin position="332"/>
        <end position="344"/>
    </location>
</feature>
<accession>A0AAW1WMB1</accession>
<keyword evidence="5 7" id="KW-0175">Coiled coil</keyword>
<evidence type="ECO:0000256" key="2">
    <source>
        <dbReference type="ARBA" id="ARBA00022692"/>
    </source>
</evidence>
<evidence type="ECO:0000256" key="6">
    <source>
        <dbReference type="ARBA" id="ARBA00023136"/>
    </source>
</evidence>
<evidence type="ECO:0000313" key="11">
    <source>
        <dbReference type="Proteomes" id="UP001457282"/>
    </source>
</evidence>
<feature type="compositionally biased region" description="Basic and acidic residues" evidence="8">
    <location>
        <begin position="225"/>
        <end position="244"/>
    </location>
</feature>
<evidence type="ECO:0000256" key="1">
    <source>
        <dbReference type="ARBA" id="ARBA00004394"/>
    </source>
</evidence>
<name>A0AAW1WMB1_RUBAR</name>
<evidence type="ECO:0008006" key="12">
    <source>
        <dbReference type="Google" id="ProtNLM"/>
    </source>
</evidence>
<keyword evidence="6 9" id="KW-0472">Membrane</keyword>
<feature type="coiled-coil region" evidence="7">
    <location>
        <begin position="503"/>
        <end position="530"/>
    </location>
</feature>
<dbReference type="PANTHER" id="PTHR13815">
    <property type="entry name" value="GOLGIN-84"/>
    <property type="match status" value="1"/>
</dbReference>
<reference evidence="10 11" key="1">
    <citation type="journal article" date="2023" name="G3 (Bethesda)">
        <title>A chromosome-length genome assembly and annotation of blackberry (Rubus argutus, cv. 'Hillquist').</title>
        <authorList>
            <person name="Bruna T."/>
            <person name="Aryal R."/>
            <person name="Dudchenko O."/>
            <person name="Sargent D.J."/>
            <person name="Mead D."/>
            <person name="Buti M."/>
            <person name="Cavallini A."/>
            <person name="Hytonen T."/>
            <person name="Andres J."/>
            <person name="Pham M."/>
            <person name="Weisz D."/>
            <person name="Mascagni F."/>
            <person name="Usai G."/>
            <person name="Natali L."/>
            <person name="Bassil N."/>
            <person name="Fernandez G.E."/>
            <person name="Lomsadze A."/>
            <person name="Armour M."/>
            <person name="Olukolu B."/>
            <person name="Poorten T."/>
            <person name="Britton C."/>
            <person name="Davik J."/>
            <person name="Ashrafi H."/>
            <person name="Aiden E.L."/>
            <person name="Borodovsky M."/>
            <person name="Worthington M."/>
        </authorList>
    </citation>
    <scope>NUCLEOTIDE SEQUENCE [LARGE SCALE GENOMIC DNA]</scope>
    <source>
        <strain evidence="10">PI 553951</strain>
    </source>
</reference>
<keyword evidence="3 9" id="KW-1133">Transmembrane helix</keyword>
<feature type="region of interest" description="Disordered" evidence="8">
    <location>
        <begin position="183"/>
        <end position="344"/>
    </location>
</feature>
<evidence type="ECO:0000256" key="3">
    <source>
        <dbReference type="ARBA" id="ARBA00022989"/>
    </source>
</evidence>
<keyword evidence="2 9" id="KW-0812">Transmembrane</keyword>
<gene>
    <name evidence="10" type="ORF">M0R45_023027</name>
</gene>
<organism evidence="10 11">
    <name type="scientific">Rubus argutus</name>
    <name type="common">Southern blackberry</name>
    <dbReference type="NCBI Taxonomy" id="59490"/>
    <lineage>
        <taxon>Eukaryota</taxon>
        <taxon>Viridiplantae</taxon>
        <taxon>Streptophyta</taxon>
        <taxon>Embryophyta</taxon>
        <taxon>Tracheophyta</taxon>
        <taxon>Spermatophyta</taxon>
        <taxon>Magnoliopsida</taxon>
        <taxon>eudicotyledons</taxon>
        <taxon>Gunneridae</taxon>
        <taxon>Pentapetalae</taxon>
        <taxon>rosids</taxon>
        <taxon>fabids</taxon>
        <taxon>Rosales</taxon>
        <taxon>Rosaceae</taxon>
        <taxon>Rosoideae</taxon>
        <taxon>Rosoideae incertae sedis</taxon>
        <taxon>Rubus</taxon>
    </lineage>
</organism>
<comment type="subcellular location">
    <subcellularLocation>
        <location evidence="1">Golgi apparatus membrane</location>
    </subcellularLocation>
</comment>
<dbReference type="Proteomes" id="UP001457282">
    <property type="component" value="Unassembled WGS sequence"/>
</dbReference>